<evidence type="ECO:0008006" key="3">
    <source>
        <dbReference type="Google" id="ProtNLM"/>
    </source>
</evidence>
<gene>
    <name evidence="1" type="ORF">UK23_35340</name>
</gene>
<evidence type="ECO:0000313" key="1">
    <source>
        <dbReference type="EMBL" id="KJK42872.1"/>
    </source>
</evidence>
<dbReference type="PATRIC" id="fig|68170.10.peg.9210"/>
<dbReference type="AlphaFoldDB" id="A0A0F0GLL7"/>
<proteinExistence type="predicted"/>
<comment type="caution">
    <text evidence="1">The sequence shown here is derived from an EMBL/GenBank/DDBJ whole genome shotgun (WGS) entry which is preliminary data.</text>
</comment>
<sequence length="102" mass="11124">MVDNGFDADWERFLRTFLLSDGSNVRNLIAHGFLDAIDPVNAALALQACAVMVLLTTDEAVARDSATVKAALANPTGPRSRRSLRKRVVAAVMAAWLELRRT</sequence>
<evidence type="ECO:0000313" key="2">
    <source>
        <dbReference type="Proteomes" id="UP000033393"/>
    </source>
</evidence>
<name>A0A0F0GLL7_LENAE</name>
<dbReference type="Proteomes" id="UP000033393">
    <property type="component" value="Unassembled WGS sequence"/>
</dbReference>
<protein>
    <recommendedName>
        <fullName evidence="3">DUF4209 domain-containing protein</fullName>
    </recommendedName>
</protein>
<reference evidence="1 2" key="1">
    <citation type="submission" date="2015-02" db="EMBL/GenBank/DDBJ databases">
        <authorList>
            <person name="Ju K.-S."/>
            <person name="Doroghazi J.R."/>
            <person name="Metcalf W."/>
        </authorList>
    </citation>
    <scope>NUCLEOTIDE SEQUENCE [LARGE SCALE GENOMIC DNA]</scope>
    <source>
        <strain evidence="1 2">NRRL B-16140</strain>
    </source>
</reference>
<organism evidence="1 2">
    <name type="scientific">Lentzea aerocolonigenes</name>
    <name type="common">Lechevalieria aerocolonigenes</name>
    <name type="synonym">Saccharothrix aerocolonigenes</name>
    <dbReference type="NCBI Taxonomy" id="68170"/>
    <lineage>
        <taxon>Bacteria</taxon>
        <taxon>Bacillati</taxon>
        <taxon>Actinomycetota</taxon>
        <taxon>Actinomycetes</taxon>
        <taxon>Pseudonocardiales</taxon>
        <taxon>Pseudonocardiaceae</taxon>
        <taxon>Lentzea</taxon>
    </lineage>
</organism>
<accession>A0A0F0GLL7</accession>
<dbReference type="EMBL" id="JYJG01000324">
    <property type="protein sequence ID" value="KJK42872.1"/>
    <property type="molecule type" value="Genomic_DNA"/>
</dbReference>
<keyword evidence="2" id="KW-1185">Reference proteome</keyword>